<accession>A0ABU6P3J4</accession>
<feature type="transmembrane region" description="Helical" evidence="1">
    <location>
        <begin position="6"/>
        <end position="26"/>
    </location>
</feature>
<comment type="caution">
    <text evidence="2">The sequence shown here is derived from an EMBL/GenBank/DDBJ whole genome shotgun (WGS) entry which is preliminary data.</text>
</comment>
<dbReference type="GeneID" id="301141034"/>
<sequence>MKMNLLIRIGLIFLLISLFVSIVIIQKPISYVLLNGMLFNNYAKNKFSSLISFIIIFAFFILIFIGYLIAALTGGKP</sequence>
<proteinExistence type="predicted"/>
<keyword evidence="3" id="KW-1185">Reference proteome</keyword>
<evidence type="ECO:0000313" key="3">
    <source>
        <dbReference type="Proteomes" id="UP001342826"/>
    </source>
</evidence>
<dbReference type="RefSeq" id="WP_066229100.1">
    <property type="nucleotide sequence ID" value="NZ_JARTFQ010000002.1"/>
</dbReference>
<reference evidence="2 3" key="1">
    <citation type="submission" date="2023-03" db="EMBL/GenBank/DDBJ databases">
        <title>Bacillus Genome Sequencing.</title>
        <authorList>
            <person name="Dunlap C."/>
        </authorList>
    </citation>
    <scope>NUCLEOTIDE SEQUENCE [LARGE SCALE GENOMIC DNA]</scope>
    <source>
        <strain evidence="2 3">NRS-1717</strain>
    </source>
</reference>
<keyword evidence="1" id="KW-0812">Transmembrane</keyword>
<name>A0ABU6P3J4_9BACI</name>
<organism evidence="2 3">
    <name type="scientific">Metabacillus fastidiosus</name>
    <dbReference type="NCBI Taxonomy" id="1458"/>
    <lineage>
        <taxon>Bacteria</taxon>
        <taxon>Bacillati</taxon>
        <taxon>Bacillota</taxon>
        <taxon>Bacilli</taxon>
        <taxon>Bacillales</taxon>
        <taxon>Bacillaceae</taxon>
        <taxon>Metabacillus</taxon>
    </lineage>
</organism>
<keyword evidence="1" id="KW-0472">Membrane</keyword>
<dbReference type="EMBL" id="JARTFS010000017">
    <property type="protein sequence ID" value="MED4403488.1"/>
    <property type="molecule type" value="Genomic_DNA"/>
</dbReference>
<evidence type="ECO:0000256" key="1">
    <source>
        <dbReference type="SAM" id="Phobius"/>
    </source>
</evidence>
<evidence type="ECO:0000313" key="2">
    <source>
        <dbReference type="EMBL" id="MED4403488.1"/>
    </source>
</evidence>
<keyword evidence="1" id="KW-1133">Transmembrane helix</keyword>
<gene>
    <name evidence="2" type="ORF">P9271_19455</name>
</gene>
<dbReference type="Proteomes" id="UP001342826">
    <property type="component" value="Unassembled WGS sequence"/>
</dbReference>
<protein>
    <submittedName>
        <fullName evidence="2">Uncharacterized protein</fullName>
    </submittedName>
</protein>
<feature type="transmembrane region" description="Helical" evidence="1">
    <location>
        <begin position="47"/>
        <end position="70"/>
    </location>
</feature>